<dbReference type="Proteomes" id="UP000824176">
    <property type="component" value="Unassembled WGS sequence"/>
</dbReference>
<accession>A0A9D2GVQ9</accession>
<protein>
    <recommendedName>
        <fullName evidence="3">Lipoprotein</fullName>
    </recommendedName>
</protein>
<evidence type="ECO:0000313" key="1">
    <source>
        <dbReference type="EMBL" id="HIZ90054.1"/>
    </source>
</evidence>
<sequence>MQTGNIKFFIIILLLITGCAKTDINILQKDISRYSAIEEELNIKIKLVNNQMIKAIEKYKNTKDKQEFDKDNKLINEELTRLLNLAKEVNMHIASKEVKKYHTVTIKLLEIQAEYVKVTINQFENMGEHGNNDAKLTEIKYNKKIRTLQKEQDKLLKNIINDMKEK</sequence>
<reference evidence="1" key="1">
    <citation type="journal article" date="2021" name="PeerJ">
        <title>Extensive microbial diversity within the chicken gut microbiome revealed by metagenomics and culture.</title>
        <authorList>
            <person name="Gilroy R."/>
            <person name="Ravi A."/>
            <person name="Getino M."/>
            <person name="Pursley I."/>
            <person name="Horton D.L."/>
            <person name="Alikhan N.F."/>
            <person name="Baker D."/>
            <person name="Gharbi K."/>
            <person name="Hall N."/>
            <person name="Watson M."/>
            <person name="Adriaenssens E.M."/>
            <person name="Foster-Nyarko E."/>
            <person name="Jarju S."/>
            <person name="Secka A."/>
            <person name="Antonio M."/>
            <person name="Oren A."/>
            <person name="Chaudhuri R.R."/>
            <person name="La Ragione R."/>
            <person name="Hildebrand F."/>
            <person name="Pallen M.J."/>
        </authorList>
    </citation>
    <scope>NUCLEOTIDE SEQUENCE</scope>
    <source>
        <strain evidence="1">ChiW4-1371</strain>
    </source>
</reference>
<evidence type="ECO:0000313" key="2">
    <source>
        <dbReference type="Proteomes" id="UP000824176"/>
    </source>
</evidence>
<reference evidence="1" key="2">
    <citation type="submission" date="2021-04" db="EMBL/GenBank/DDBJ databases">
        <authorList>
            <person name="Gilroy R."/>
        </authorList>
    </citation>
    <scope>NUCLEOTIDE SEQUENCE</scope>
    <source>
        <strain evidence="1">ChiW4-1371</strain>
    </source>
</reference>
<evidence type="ECO:0008006" key="3">
    <source>
        <dbReference type="Google" id="ProtNLM"/>
    </source>
</evidence>
<comment type="caution">
    <text evidence="1">The sequence shown here is derived from an EMBL/GenBank/DDBJ whole genome shotgun (WGS) entry which is preliminary data.</text>
</comment>
<gene>
    <name evidence="1" type="ORF">H9804_08905</name>
</gene>
<proteinExistence type="predicted"/>
<dbReference type="PROSITE" id="PS51257">
    <property type="entry name" value="PROKAR_LIPOPROTEIN"/>
    <property type="match status" value="1"/>
</dbReference>
<organism evidence="1 2">
    <name type="scientific">Candidatus Mucispirillum faecigallinarum</name>
    <dbReference type="NCBI Taxonomy" id="2838699"/>
    <lineage>
        <taxon>Bacteria</taxon>
        <taxon>Pseudomonadati</taxon>
        <taxon>Deferribacterota</taxon>
        <taxon>Deferribacteres</taxon>
        <taxon>Deferribacterales</taxon>
        <taxon>Mucispirillaceae</taxon>
        <taxon>Mucispirillum</taxon>
    </lineage>
</organism>
<name>A0A9D2GVQ9_9BACT</name>
<dbReference type="AlphaFoldDB" id="A0A9D2GVQ9"/>
<dbReference type="EMBL" id="DXAQ01000132">
    <property type="protein sequence ID" value="HIZ90054.1"/>
    <property type="molecule type" value="Genomic_DNA"/>
</dbReference>